<dbReference type="GO" id="GO:0016020">
    <property type="term" value="C:membrane"/>
    <property type="evidence" value="ECO:0007669"/>
    <property type="project" value="UniProtKB-SubCell"/>
</dbReference>
<dbReference type="PANTHER" id="PTHR13906">
    <property type="entry name" value="PORCUPINE"/>
    <property type="match status" value="1"/>
</dbReference>
<evidence type="ECO:0000313" key="20">
    <source>
        <dbReference type="Proteomes" id="UP000605846"/>
    </source>
</evidence>
<dbReference type="GO" id="GO:0030258">
    <property type="term" value="P:lipid modification"/>
    <property type="evidence" value="ECO:0007669"/>
    <property type="project" value="TreeGrafter"/>
</dbReference>
<comment type="subcellular location">
    <subcellularLocation>
        <location evidence="2">Endoplasmic reticulum</location>
    </subcellularLocation>
    <subcellularLocation>
        <location evidence="1">Membrane</location>
        <topology evidence="1">Multi-pass membrane protein</topology>
    </subcellularLocation>
</comment>
<evidence type="ECO:0000256" key="1">
    <source>
        <dbReference type="ARBA" id="ARBA00004141"/>
    </source>
</evidence>
<dbReference type="EMBL" id="JABAYA010000002">
    <property type="protein sequence ID" value="KAF7732563.1"/>
    <property type="molecule type" value="Genomic_DNA"/>
</dbReference>
<organism evidence="19 20">
    <name type="scientific">Apophysomyces ossiformis</name>
    <dbReference type="NCBI Taxonomy" id="679940"/>
    <lineage>
        <taxon>Eukaryota</taxon>
        <taxon>Fungi</taxon>
        <taxon>Fungi incertae sedis</taxon>
        <taxon>Mucoromycota</taxon>
        <taxon>Mucoromycotina</taxon>
        <taxon>Mucoromycetes</taxon>
        <taxon>Mucorales</taxon>
        <taxon>Mucorineae</taxon>
        <taxon>Mucoraceae</taxon>
        <taxon>Apophysomyces</taxon>
    </lineage>
</organism>
<accession>A0A8H7C0X1</accession>
<name>A0A8H7C0X1_9FUNG</name>
<sequence>MQLLTGPIAWATGIPEPTLRLLLTLVLAYPVARVYNNTYLRHVEDSKVNQATLTDRNNFVLVSGLLLSLFFNGTQIYHSLLTVAISYAICYLGDQFHNRQLAAIGVWVFNAAYLLLGYYFTATDDYDITWTMAQCILCLRLMGFGFDFLDGQKSKVESNDVQKSAPTPHSFSNTALTTLPEFNEMLAYCFFPSAFLVGPQFSFSLYQRWLKGPFNGKSSAELDEIEKYQMMYVIRCVTLSVIYLGAQQLIGSQYSTAYLLTEEYAALPLFKRLFIFWMAGKFCYNKYLGVWMLTEGASAYFGISYEGEDAEGRSLFTGLANVLPTVYEKATSLDHVIGSFNINTNLWVKYYVFKRLKFLGNKNISQFASLAFLAIWHGFHFNYFTTFLLEFLDTLCERVLCKRLVPLVEPHLRKNVVLAYAWKALVWITCSFVLSYGIIGFDLLKMHKAWVAYKSVYFIGHIAVAVILGGNFYLGKLSRAKKVQKTM</sequence>
<evidence type="ECO:0000256" key="16">
    <source>
        <dbReference type="ARBA" id="ARBA00038923"/>
    </source>
</evidence>
<comment type="pathway">
    <text evidence="14">Phospholipid metabolism.</text>
</comment>
<dbReference type="GO" id="GO:0071617">
    <property type="term" value="F:lysophospholipid acyltransferase activity"/>
    <property type="evidence" value="ECO:0007669"/>
    <property type="project" value="TreeGrafter"/>
</dbReference>
<dbReference type="GO" id="GO:0005783">
    <property type="term" value="C:endoplasmic reticulum"/>
    <property type="evidence" value="ECO:0007669"/>
    <property type="project" value="UniProtKB-SubCell"/>
</dbReference>
<evidence type="ECO:0000256" key="4">
    <source>
        <dbReference type="ARBA" id="ARBA00022516"/>
    </source>
</evidence>
<keyword evidence="9" id="KW-0443">Lipid metabolism</keyword>
<gene>
    <name evidence="19" type="ORF">EC973_003310</name>
</gene>
<dbReference type="EC" id="2.3.1.n6" evidence="16"/>
<evidence type="ECO:0000256" key="17">
    <source>
        <dbReference type="ARBA" id="ARBA00039721"/>
    </source>
</evidence>
<dbReference type="EC" id="2.3.1.23" evidence="15"/>
<keyword evidence="12" id="KW-1208">Phospholipid metabolism</keyword>
<evidence type="ECO:0000256" key="13">
    <source>
        <dbReference type="ARBA" id="ARBA00023315"/>
    </source>
</evidence>
<evidence type="ECO:0000256" key="7">
    <source>
        <dbReference type="ARBA" id="ARBA00022824"/>
    </source>
</evidence>
<keyword evidence="11" id="KW-0594">Phospholipid biosynthesis</keyword>
<dbReference type="PANTHER" id="PTHR13906:SF14">
    <property type="entry name" value="LYSOPHOSPHOLIPID ACYLTRANSFERASE 5"/>
    <property type="match status" value="1"/>
</dbReference>
<dbReference type="GO" id="GO:0006656">
    <property type="term" value="P:phosphatidylcholine biosynthetic process"/>
    <property type="evidence" value="ECO:0007669"/>
    <property type="project" value="TreeGrafter"/>
</dbReference>
<evidence type="ECO:0000256" key="14">
    <source>
        <dbReference type="ARBA" id="ARBA00025707"/>
    </source>
</evidence>
<evidence type="ECO:0000256" key="15">
    <source>
        <dbReference type="ARBA" id="ARBA00026120"/>
    </source>
</evidence>
<comment type="pathway">
    <text evidence="3">Lipid metabolism.</text>
</comment>
<evidence type="ECO:0000256" key="11">
    <source>
        <dbReference type="ARBA" id="ARBA00023209"/>
    </source>
</evidence>
<feature type="transmembrane region" description="Helical" evidence="18">
    <location>
        <begin position="424"/>
        <end position="444"/>
    </location>
</feature>
<evidence type="ECO:0000256" key="8">
    <source>
        <dbReference type="ARBA" id="ARBA00022989"/>
    </source>
</evidence>
<protein>
    <recommendedName>
        <fullName evidence="17">Lysophospholipid acyltransferase 5</fullName>
        <ecNumber evidence="15">2.3.1.23</ecNumber>
        <ecNumber evidence="16">2.3.1.n6</ecNumber>
    </recommendedName>
</protein>
<keyword evidence="8 18" id="KW-1133">Transmembrane helix</keyword>
<dbReference type="Proteomes" id="UP000605846">
    <property type="component" value="Unassembled WGS sequence"/>
</dbReference>
<evidence type="ECO:0000256" key="12">
    <source>
        <dbReference type="ARBA" id="ARBA00023264"/>
    </source>
</evidence>
<proteinExistence type="predicted"/>
<keyword evidence="6 18" id="KW-0812">Transmembrane</keyword>
<evidence type="ECO:0000256" key="2">
    <source>
        <dbReference type="ARBA" id="ARBA00004240"/>
    </source>
</evidence>
<evidence type="ECO:0000313" key="19">
    <source>
        <dbReference type="EMBL" id="KAF7732563.1"/>
    </source>
</evidence>
<keyword evidence="7" id="KW-0256">Endoplasmic reticulum</keyword>
<keyword evidence="4" id="KW-0444">Lipid biosynthesis</keyword>
<evidence type="ECO:0000256" key="10">
    <source>
        <dbReference type="ARBA" id="ARBA00023136"/>
    </source>
</evidence>
<keyword evidence="5" id="KW-0808">Transferase</keyword>
<keyword evidence="20" id="KW-1185">Reference proteome</keyword>
<dbReference type="GO" id="GO:0047184">
    <property type="term" value="F:1-acylglycerophosphocholine O-acyltransferase activity"/>
    <property type="evidence" value="ECO:0007669"/>
    <property type="project" value="UniProtKB-EC"/>
</dbReference>
<feature type="transmembrane region" description="Helical" evidence="18">
    <location>
        <begin position="101"/>
        <end position="122"/>
    </location>
</feature>
<keyword evidence="13" id="KW-0012">Acyltransferase</keyword>
<dbReference type="AlphaFoldDB" id="A0A8H7C0X1"/>
<reference evidence="19" key="1">
    <citation type="submission" date="2020-01" db="EMBL/GenBank/DDBJ databases">
        <title>Genome Sequencing of Three Apophysomyces-Like Fungal Strains Confirms a Novel Fungal Genus in the Mucoromycota with divergent Burkholderia-like Endosymbiotic Bacteria.</title>
        <authorList>
            <person name="Stajich J.E."/>
            <person name="Macias A.M."/>
            <person name="Carter-House D."/>
            <person name="Lovett B."/>
            <person name="Kasson L.R."/>
            <person name="Berry K."/>
            <person name="Grigoriev I."/>
            <person name="Chang Y."/>
            <person name="Spatafora J."/>
            <person name="Kasson M.T."/>
        </authorList>
    </citation>
    <scope>NUCLEOTIDE SEQUENCE</scope>
    <source>
        <strain evidence="19">NRRL A-21654</strain>
    </source>
</reference>
<evidence type="ECO:0000256" key="9">
    <source>
        <dbReference type="ARBA" id="ARBA00023098"/>
    </source>
</evidence>
<evidence type="ECO:0000256" key="18">
    <source>
        <dbReference type="SAM" id="Phobius"/>
    </source>
</evidence>
<dbReference type="InterPro" id="IPR004299">
    <property type="entry name" value="MBOAT_fam"/>
</dbReference>
<evidence type="ECO:0000256" key="3">
    <source>
        <dbReference type="ARBA" id="ARBA00005189"/>
    </source>
</evidence>
<evidence type="ECO:0000256" key="6">
    <source>
        <dbReference type="ARBA" id="ARBA00022692"/>
    </source>
</evidence>
<evidence type="ECO:0000256" key="5">
    <source>
        <dbReference type="ARBA" id="ARBA00022679"/>
    </source>
</evidence>
<dbReference type="InterPro" id="IPR049941">
    <property type="entry name" value="LPLAT_7/PORCN-like"/>
</dbReference>
<keyword evidence="10 18" id="KW-0472">Membrane</keyword>
<dbReference type="OrthoDB" id="286734at2759"/>
<feature type="transmembrane region" description="Helical" evidence="18">
    <location>
        <begin position="456"/>
        <end position="474"/>
    </location>
</feature>
<comment type="caution">
    <text evidence="19">The sequence shown here is derived from an EMBL/GenBank/DDBJ whole genome shotgun (WGS) entry which is preliminary data.</text>
</comment>
<dbReference type="Pfam" id="PF03062">
    <property type="entry name" value="MBOAT"/>
    <property type="match status" value="1"/>
</dbReference>